<keyword evidence="6 8" id="KW-0472">Membrane</keyword>
<keyword evidence="7" id="KW-0653">Protein transport</keyword>
<dbReference type="GO" id="GO:0015031">
    <property type="term" value="P:protein transport"/>
    <property type="evidence" value="ECO:0007669"/>
    <property type="project" value="UniProtKB-KW"/>
</dbReference>
<dbReference type="PANTHER" id="PTHR30558">
    <property type="entry name" value="EXBD MEMBRANE COMPONENT OF PMF-DRIVEN MACROMOLECULE IMPORT SYSTEM"/>
    <property type="match status" value="1"/>
</dbReference>
<dbReference type="Pfam" id="PF02472">
    <property type="entry name" value="ExbD"/>
    <property type="match status" value="1"/>
</dbReference>
<reference evidence="9 10" key="1">
    <citation type="submission" date="2018-11" db="EMBL/GenBank/DDBJ databases">
        <title>Genomic Encyclopedia of Type Strains, Phase IV (KMG-IV): sequencing the most valuable type-strain genomes for metagenomic binning, comparative biology and taxonomic classification.</title>
        <authorList>
            <person name="Goeker M."/>
        </authorList>
    </citation>
    <scope>NUCLEOTIDE SEQUENCE [LARGE SCALE GENOMIC DNA]</scope>
    <source>
        <strain evidence="9 10">DSM 100275</strain>
    </source>
</reference>
<proteinExistence type="inferred from homology"/>
<accession>A0A3N1XS68</accession>
<evidence type="ECO:0000313" key="10">
    <source>
        <dbReference type="Proteomes" id="UP000276634"/>
    </source>
</evidence>
<organism evidence="9 10">
    <name type="scientific">Inmirania thermothiophila</name>
    <dbReference type="NCBI Taxonomy" id="1750597"/>
    <lineage>
        <taxon>Bacteria</taxon>
        <taxon>Pseudomonadati</taxon>
        <taxon>Pseudomonadota</taxon>
        <taxon>Gammaproteobacteria</taxon>
        <taxon>Chromatiales</taxon>
        <taxon>Ectothiorhodospiraceae</taxon>
        <taxon>Inmirania</taxon>
    </lineage>
</organism>
<dbReference type="EMBL" id="RJVI01000003">
    <property type="protein sequence ID" value="ROR29499.1"/>
    <property type="molecule type" value="Genomic_DNA"/>
</dbReference>
<sequence>MIARLRARRRRLRAEPEIDVTAFMNLMVVLVPFLLLSAVFSHLAVMELHLPESEQARPADPPRLRLELTVRRTGLLLADAATGPIARFPRRDEGYDYGALAAKLAEIKARFPEAREITLLLEPEIAYQTLVDVMDTVRLGPEGGGGLLFPDVALGEAPPEGAP</sequence>
<dbReference type="RefSeq" id="WP_123401919.1">
    <property type="nucleotide sequence ID" value="NZ_RJVI01000003.1"/>
</dbReference>
<keyword evidence="4 7" id="KW-0812">Transmembrane</keyword>
<evidence type="ECO:0000256" key="5">
    <source>
        <dbReference type="ARBA" id="ARBA00022989"/>
    </source>
</evidence>
<comment type="caution">
    <text evidence="9">The sequence shown here is derived from an EMBL/GenBank/DDBJ whole genome shotgun (WGS) entry which is preliminary data.</text>
</comment>
<comment type="similarity">
    <text evidence="2 7">Belongs to the ExbD/TolR family.</text>
</comment>
<comment type="subcellular location">
    <subcellularLocation>
        <location evidence="1">Cell membrane</location>
        <topology evidence="1">Single-pass membrane protein</topology>
    </subcellularLocation>
    <subcellularLocation>
        <location evidence="7">Cell membrane</location>
        <topology evidence="7">Single-pass type II membrane protein</topology>
    </subcellularLocation>
</comment>
<evidence type="ECO:0000256" key="4">
    <source>
        <dbReference type="ARBA" id="ARBA00022692"/>
    </source>
</evidence>
<evidence type="ECO:0000256" key="1">
    <source>
        <dbReference type="ARBA" id="ARBA00004162"/>
    </source>
</evidence>
<keyword evidence="10" id="KW-1185">Reference proteome</keyword>
<evidence type="ECO:0000256" key="7">
    <source>
        <dbReference type="RuleBase" id="RU003879"/>
    </source>
</evidence>
<name>A0A3N1XS68_9GAMM</name>
<keyword evidence="5 8" id="KW-1133">Transmembrane helix</keyword>
<evidence type="ECO:0000256" key="8">
    <source>
        <dbReference type="SAM" id="Phobius"/>
    </source>
</evidence>
<evidence type="ECO:0000313" key="9">
    <source>
        <dbReference type="EMBL" id="ROR29499.1"/>
    </source>
</evidence>
<keyword evidence="3" id="KW-1003">Cell membrane</keyword>
<dbReference type="GO" id="GO:0005886">
    <property type="term" value="C:plasma membrane"/>
    <property type="evidence" value="ECO:0007669"/>
    <property type="project" value="UniProtKB-SubCell"/>
</dbReference>
<dbReference type="OrthoDB" id="9150865at2"/>
<dbReference type="InterPro" id="IPR003400">
    <property type="entry name" value="ExbD"/>
</dbReference>
<feature type="transmembrane region" description="Helical" evidence="8">
    <location>
        <begin position="20"/>
        <end position="45"/>
    </location>
</feature>
<evidence type="ECO:0000256" key="3">
    <source>
        <dbReference type="ARBA" id="ARBA00022475"/>
    </source>
</evidence>
<dbReference type="Proteomes" id="UP000276634">
    <property type="component" value="Unassembled WGS sequence"/>
</dbReference>
<gene>
    <name evidence="9" type="ORF">EDC57_2169</name>
</gene>
<dbReference type="GO" id="GO:0022857">
    <property type="term" value="F:transmembrane transporter activity"/>
    <property type="evidence" value="ECO:0007669"/>
    <property type="project" value="InterPro"/>
</dbReference>
<keyword evidence="7" id="KW-0813">Transport</keyword>
<evidence type="ECO:0000256" key="2">
    <source>
        <dbReference type="ARBA" id="ARBA00005811"/>
    </source>
</evidence>
<evidence type="ECO:0000256" key="6">
    <source>
        <dbReference type="ARBA" id="ARBA00023136"/>
    </source>
</evidence>
<protein>
    <submittedName>
        <fullName evidence="9">Biopolymer transport protein ExbD</fullName>
    </submittedName>
</protein>
<dbReference type="AlphaFoldDB" id="A0A3N1XS68"/>